<sequence>MSKCCFLAKSPQCPVSLYLSPVTELPYGLAIPLLNICLKKMKTLIQKDIFMSVYKSELLGVFWKCTRLDEGKNPYAAVCCFVMVFCILFH</sequence>
<dbReference type="Ensembl" id="ENSSSCT00035050200.1">
    <property type="protein sequence ID" value="ENSSSCP00035020099.1"/>
    <property type="gene ID" value="ENSSSCG00035037864.1"/>
</dbReference>
<evidence type="ECO:0000313" key="1">
    <source>
        <dbReference type="Ensembl" id="ENSSSCP00035020099.1"/>
    </source>
</evidence>
<accession>A0A8D0ZLK9</accession>
<name>A0A8D0ZLK9_PIG</name>
<protein>
    <submittedName>
        <fullName evidence="1">Uncharacterized protein</fullName>
    </submittedName>
</protein>
<dbReference type="Proteomes" id="UP000694720">
    <property type="component" value="Unplaced"/>
</dbReference>
<proteinExistence type="predicted"/>
<reference evidence="1" key="1">
    <citation type="submission" date="2025-08" db="UniProtKB">
        <authorList>
            <consortium name="Ensembl"/>
        </authorList>
    </citation>
    <scope>IDENTIFICATION</scope>
</reference>
<dbReference type="AlphaFoldDB" id="A0A8D0ZLK9"/>
<evidence type="ECO:0000313" key="2">
    <source>
        <dbReference type="Proteomes" id="UP000694720"/>
    </source>
</evidence>
<organism evidence="1 2">
    <name type="scientific">Sus scrofa</name>
    <name type="common">Pig</name>
    <dbReference type="NCBI Taxonomy" id="9823"/>
    <lineage>
        <taxon>Eukaryota</taxon>
        <taxon>Metazoa</taxon>
        <taxon>Chordata</taxon>
        <taxon>Craniata</taxon>
        <taxon>Vertebrata</taxon>
        <taxon>Euteleostomi</taxon>
        <taxon>Mammalia</taxon>
        <taxon>Eutheria</taxon>
        <taxon>Laurasiatheria</taxon>
        <taxon>Artiodactyla</taxon>
        <taxon>Suina</taxon>
        <taxon>Suidae</taxon>
        <taxon>Sus</taxon>
    </lineage>
</organism>